<reference evidence="3" key="1">
    <citation type="submission" date="2015-05" db="EMBL/GenBank/DDBJ databases">
        <title>Draft genome sequencing of a biphenyl-degrading bacterium, Pseudomonas balearica KF707 (=NBRC110670).</title>
        <authorList>
            <person name="Kimura N."/>
            <person name="Hirose J."/>
            <person name="Watanabe T."/>
            <person name="Suenaga H."/>
            <person name="Fujihara H."/>
            <person name="Noguchi M."/>
            <person name="Hashimoto M."/>
            <person name="Shimodaira J."/>
            <person name="Tsuchikane K."/>
            <person name="Hosoyama A."/>
            <person name="Yamazoe A."/>
            <person name="Fujita N."/>
            <person name="Furukawa K."/>
        </authorList>
    </citation>
    <scope>NUCLEOTIDE SEQUENCE [LARGE SCALE GENOMIC DNA]</scope>
    <source>
        <strain evidence="3">DSM 10086 / NBRC 110670 / KF707</strain>
    </source>
</reference>
<keyword evidence="1" id="KW-0812">Transmembrane</keyword>
<organism evidence="2 3">
    <name type="scientific">Metapseudomonas furukawaii</name>
    <name type="common">Pseudomonas furukawaii</name>
    <dbReference type="NCBI Taxonomy" id="1149133"/>
    <lineage>
        <taxon>Bacteria</taxon>
        <taxon>Pseudomonadati</taxon>
        <taxon>Pseudomonadota</taxon>
        <taxon>Gammaproteobacteria</taxon>
        <taxon>Pseudomonadales</taxon>
        <taxon>Pseudomonadaceae</taxon>
        <taxon>Metapseudomonas</taxon>
    </lineage>
</organism>
<evidence type="ECO:0000313" key="3">
    <source>
        <dbReference type="Proteomes" id="UP000218554"/>
    </source>
</evidence>
<dbReference type="EMBL" id="AP014862">
    <property type="protein sequence ID" value="BAU75901.1"/>
    <property type="molecule type" value="Genomic_DNA"/>
</dbReference>
<keyword evidence="3" id="KW-1185">Reference proteome</keyword>
<evidence type="ECO:0000256" key="1">
    <source>
        <dbReference type="SAM" id="Phobius"/>
    </source>
</evidence>
<keyword evidence="1" id="KW-1133">Transmembrane helix</keyword>
<name>A0AAD1C1Z6_METFU</name>
<evidence type="ECO:0000313" key="2">
    <source>
        <dbReference type="EMBL" id="BAU75901.1"/>
    </source>
</evidence>
<sequence length="59" mass="6325">MSISTYEGASAVFTFADNPAVLGVITVVVVAATLYALAATFIHEKHSYNLPDEELPKLK</sequence>
<gene>
    <name evidence="2" type="ORF">KF707C_42130</name>
</gene>
<feature type="transmembrane region" description="Helical" evidence="1">
    <location>
        <begin position="20"/>
        <end position="42"/>
    </location>
</feature>
<keyword evidence="1" id="KW-0472">Membrane</keyword>
<protein>
    <submittedName>
        <fullName evidence="2">Uncharacterized protein</fullName>
    </submittedName>
</protein>
<dbReference type="Proteomes" id="UP000218554">
    <property type="component" value="Chromosome"/>
</dbReference>
<dbReference type="KEGG" id="pfuw:KF707C_42130"/>
<accession>A0AAD1C1Z6</accession>
<dbReference type="AlphaFoldDB" id="A0AAD1C1Z6"/>
<dbReference type="RefSeq" id="WP_003452228.1">
    <property type="nucleotide sequence ID" value="NZ_AJMR01000165.1"/>
</dbReference>
<reference evidence="2 3" key="2">
    <citation type="journal article" date="2017" name="Int. J. Syst. Evol. Microbiol.">
        <title>Pseudomonas furukawaii sp. nov., a polychlorinated biphenyl-degrading bacterium isolated from biphenyl-contaminated soil in Japan.</title>
        <authorList>
            <person name="Kimura N."/>
            <person name="Watanabe T."/>
            <person name="Suenaga H."/>
            <person name="Fujihara H."/>
            <person name="Futagami T."/>
            <person name="Goto M."/>
            <person name="Hanada S."/>
            <person name="Hirose J."/>
        </authorList>
    </citation>
    <scope>NUCLEOTIDE SEQUENCE [LARGE SCALE GENOMIC DNA]</scope>
    <source>
        <strain evidence="3">DSM 10086 / NBRC 110670 / KF707</strain>
    </source>
</reference>
<proteinExistence type="predicted"/>